<dbReference type="PANTHER" id="PTHR43736:SF4">
    <property type="entry name" value="SLR1690 PROTEIN"/>
    <property type="match status" value="1"/>
</dbReference>
<dbReference type="GO" id="GO:0016787">
    <property type="term" value="F:hydrolase activity"/>
    <property type="evidence" value="ECO:0007669"/>
    <property type="project" value="UniProtKB-KW"/>
</dbReference>
<dbReference type="PANTHER" id="PTHR43736">
    <property type="entry name" value="ADP-RIBOSE PYROPHOSPHATASE"/>
    <property type="match status" value="1"/>
</dbReference>
<dbReference type="RefSeq" id="WP_212569966.1">
    <property type="nucleotide sequence ID" value="NZ_CP073084.1"/>
</dbReference>
<evidence type="ECO:0000313" key="2">
    <source>
        <dbReference type="EMBL" id="QUE53807.1"/>
    </source>
</evidence>
<keyword evidence="2" id="KW-0378">Hydrolase</keyword>
<evidence type="ECO:0000313" key="3">
    <source>
        <dbReference type="Proteomes" id="UP000677616"/>
    </source>
</evidence>
<evidence type="ECO:0000259" key="1">
    <source>
        <dbReference type="PROSITE" id="PS51462"/>
    </source>
</evidence>
<dbReference type="InterPro" id="IPR015797">
    <property type="entry name" value="NUDIX_hydrolase-like_dom_sf"/>
</dbReference>
<protein>
    <submittedName>
        <fullName evidence="2">NUDIX hydrolase</fullName>
    </submittedName>
</protein>
<dbReference type="InterPro" id="IPR000086">
    <property type="entry name" value="NUDIX_hydrolase_dom"/>
</dbReference>
<proteinExistence type="predicted"/>
<sequence>MTRPVGLSDKEYFERVATEAEFLDWYKQQDAPRFEKPSVTADMVVYSFVDGQIKLLLIRRAAHPCQHKLSLVGGFIGRDEDAYQTCQRQIKKEAGLDLPRHHIEQLLTISDPNRDPRGWVMTIAHLVYLPSQALDLVQAGEDGREPIVIDVDFKKAQCSYQGQLLTAEDFAFDHYEIVMTSIKRIQGRMKWNPTFLNLLQTPFTIYAATDLVNLISPDKKILHNNFLSKYGEYVEEAGVERVPKKKPKKTYRLKAKQTGN</sequence>
<accession>A0ABX7YK10</accession>
<keyword evidence="3" id="KW-1185">Reference proteome</keyword>
<dbReference type="Gene3D" id="1.10.287.1030">
    <property type="entry name" value="Nudix-associated domain"/>
    <property type="match status" value="1"/>
</dbReference>
<dbReference type="Proteomes" id="UP000677616">
    <property type="component" value="Chromosome"/>
</dbReference>
<dbReference type="Gene3D" id="3.90.79.10">
    <property type="entry name" value="Nucleoside Triphosphate Pyrophosphohydrolase"/>
    <property type="match status" value="1"/>
</dbReference>
<dbReference type="PROSITE" id="PS51462">
    <property type="entry name" value="NUDIX"/>
    <property type="match status" value="1"/>
</dbReference>
<dbReference type="Pfam" id="PF00293">
    <property type="entry name" value="NUDIX"/>
    <property type="match status" value="1"/>
</dbReference>
<gene>
    <name evidence="2" type="ORF">INT76_08230</name>
</gene>
<dbReference type="CDD" id="cd18873">
    <property type="entry name" value="NUDIX_NadM_like"/>
    <property type="match status" value="1"/>
</dbReference>
<feature type="domain" description="Nudix hydrolase" evidence="1">
    <location>
        <begin position="38"/>
        <end position="171"/>
    </location>
</feature>
<dbReference type="EMBL" id="CP073084">
    <property type="protein sequence ID" value="QUE53807.1"/>
    <property type="molecule type" value="Genomic_DNA"/>
</dbReference>
<dbReference type="SUPFAM" id="SSF55811">
    <property type="entry name" value="Nudix"/>
    <property type="match status" value="1"/>
</dbReference>
<reference evidence="2 3" key="1">
    <citation type="submission" date="2021-04" db="EMBL/GenBank/DDBJ databases">
        <title>Complete genome sequence of a novel Streptococcus species.</title>
        <authorList>
            <person name="Teng J.L.L."/>
        </authorList>
    </citation>
    <scope>NUCLEOTIDE SEQUENCE [LARGE SCALE GENOMIC DNA]</scope>
    <source>
        <strain evidence="2 3">HKU75</strain>
    </source>
</reference>
<name>A0ABX7YK10_9STRE</name>
<organism evidence="2 3">
    <name type="scientific">Streptococcus oriscaviae</name>
    <dbReference type="NCBI Taxonomy" id="2781599"/>
    <lineage>
        <taxon>Bacteria</taxon>
        <taxon>Bacillati</taxon>
        <taxon>Bacillota</taxon>
        <taxon>Bacilli</taxon>
        <taxon>Lactobacillales</taxon>
        <taxon>Streptococcaceae</taxon>
        <taxon>Streptococcus</taxon>
    </lineage>
</organism>
<dbReference type="Gene3D" id="1.10.10.10">
    <property type="entry name" value="Winged helix-like DNA-binding domain superfamily/Winged helix DNA-binding domain"/>
    <property type="match status" value="1"/>
</dbReference>
<dbReference type="InterPro" id="IPR036388">
    <property type="entry name" value="WH-like_DNA-bd_sf"/>
</dbReference>